<comment type="caution">
    <text evidence="2">The sequence shown here is derived from an EMBL/GenBank/DDBJ whole genome shotgun (WGS) entry which is preliminary data.</text>
</comment>
<dbReference type="InterPro" id="IPR006827">
    <property type="entry name" value="Lant_deHydtase_N"/>
</dbReference>
<evidence type="ECO:0000313" key="3">
    <source>
        <dbReference type="Proteomes" id="UP000598146"/>
    </source>
</evidence>
<feature type="domain" description="Lantibiotic dehydratase N-terminal" evidence="1">
    <location>
        <begin position="150"/>
        <end position="790"/>
    </location>
</feature>
<protein>
    <submittedName>
        <fullName evidence="2">Lantibiotic dehydratase</fullName>
    </submittedName>
</protein>
<keyword evidence="3" id="KW-1185">Reference proteome</keyword>
<dbReference type="Proteomes" id="UP000598146">
    <property type="component" value="Unassembled WGS sequence"/>
</dbReference>
<evidence type="ECO:0000313" key="2">
    <source>
        <dbReference type="EMBL" id="MBG0567029.1"/>
    </source>
</evidence>
<gene>
    <name evidence="2" type="ORF">I4J89_36835</name>
</gene>
<sequence length="870" mass="93394">MTLSAGTALVPGTIPVEVAPYALVRLSVLPYPRRGPAARQYGRLFAAAVACERDLIALAEPLSADLYASRPDHSEDFHRTVVLPLRRDVHNRRDPTAAVRRALGDLPVRMPLLDAWLRTVDERLRLRAALAAAAGPALTDDRAATAVICADEWVRRAAALSSPTLLSGLERAAAHGGTADARGRKAEPKILRYALRATTKTSPWSWFTPVGWGRWQPGGAGPHRLEPTAISLPNHAMVTSLLRGLLAMPQHRRGTAYRSAPALRAGAGQVEFQRDEPAGEVLYSMYAQHQVRLPHTPALDVVLAELRRAGPAGRTAEQLAAALAVRLPAGAPDTAALRYVERLADERLLLPIPPIDPQTPDPLPALAGWLAGHGDAELAGTLRRVGADTRRFSGLSAAERPPVLRRLTAEWQWAFAAIGQPMPSVPVVREDVVLPGVSSLGRRAGADCRADLSRVAPLAELFDNAVVTRALLRRRLLDRAGPGGRCRLPELMTDAAQLWSAAAAITPDGTVLDGTDTIPADVAELAALRRQITAAAHACPQRGDELELTGDLIDEAAAALPDWLMRRPASYSWFVQPFRDGARTGWCVNTVGDGWGRYTSRFLGMLGPEPPASVAAQLAAVFRGGRLAQFRPLSGFNPNLHPLLTGDEIGEDPAWATLALDDLEVVHDPRDDVVRLRIAATGEQLDVLYLGFLMQPILPDRVAPLTLDLGGASAQLSHLAPARPASVAGFATEWSRRLRYRSLVLSRACWTLPPPAVAALVADLRAGGDVPYAAAARWAAGLGLPESVFVSGRPFAFADPEAVRAYLTDPKPQFVDLGSALHLRCLARLLSGHSGLVRLTEALPVPGEGPLGRHATELIVETYRQKGAHR</sequence>
<proteinExistence type="predicted"/>
<dbReference type="RefSeq" id="WP_196418801.1">
    <property type="nucleotide sequence ID" value="NZ_JADQTO010000024.1"/>
</dbReference>
<evidence type="ECO:0000259" key="1">
    <source>
        <dbReference type="Pfam" id="PF04738"/>
    </source>
</evidence>
<dbReference type="EMBL" id="JADQTO010000024">
    <property type="protein sequence ID" value="MBG0567029.1"/>
    <property type="molecule type" value="Genomic_DNA"/>
</dbReference>
<name>A0A931G6A0_9ACTN</name>
<reference evidence="2" key="1">
    <citation type="submission" date="2020-11" db="EMBL/GenBank/DDBJ databases">
        <title>Isolation and identification of active actinomycetes.</title>
        <authorList>
            <person name="Sun X."/>
        </authorList>
    </citation>
    <scope>NUCLEOTIDE SEQUENCE</scope>
    <source>
        <strain evidence="2">NEAU-A11</strain>
    </source>
</reference>
<dbReference type="AlphaFoldDB" id="A0A931G6A0"/>
<accession>A0A931G6A0</accession>
<dbReference type="Pfam" id="PF04738">
    <property type="entry name" value="Lant_dehydr_N"/>
    <property type="match status" value="1"/>
</dbReference>
<organism evidence="2 3">
    <name type="scientific">Actinoplanes aureus</name>
    <dbReference type="NCBI Taxonomy" id="2792083"/>
    <lineage>
        <taxon>Bacteria</taxon>
        <taxon>Bacillati</taxon>
        <taxon>Actinomycetota</taxon>
        <taxon>Actinomycetes</taxon>
        <taxon>Micromonosporales</taxon>
        <taxon>Micromonosporaceae</taxon>
        <taxon>Actinoplanes</taxon>
    </lineage>
</organism>